<gene>
    <name evidence="1" type="ORF">GFSPODELE1_LOCUS6819</name>
</gene>
<keyword evidence="2" id="KW-1185">Reference proteome</keyword>
<organism evidence="1 2">
    <name type="scientific">Somion occarium</name>
    <dbReference type="NCBI Taxonomy" id="3059160"/>
    <lineage>
        <taxon>Eukaryota</taxon>
        <taxon>Fungi</taxon>
        <taxon>Dikarya</taxon>
        <taxon>Basidiomycota</taxon>
        <taxon>Agaricomycotina</taxon>
        <taxon>Agaricomycetes</taxon>
        <taxon>Polyporales</taxon>
        <taxon>Cerrenaceae</taxon>
        <taxon>Somion</taxon>
    </lineage>
</organism>
<dbReference type="EMBL" id="OZ037948">
    <property type="protein sequence ID" value="CAL1708360.1"/>
    <property type="molecule type" value="Genomic_DNA"/>
</dbReference>
<protein>
    <recommendedName>
        <fullName evidence="3">F-box domain-containing protein</fullName>
    </recommendedName>
</protein>
<proteinExistence type="predicted"/>
<accession>A0ABP1DKQ3</accession>
<name>A0ABP1DKQ3_9APHY</name>
<evidence type="ECO:0000313" key="1">
    <source>
        <dbReference type="EMBL" id="CAL1708360.1"/>
    </source>
</evidence>
<evidence type="ECO:0000313" key="2">
    <source>
        <dbReference type="Proteomes" id="UP001497453"/>
    </source>
</evidence>
<sequence>MSSLASPVFPPELSDYTIDFLYDDTTSLRACALTCKTWLPASRYHIFNAVKLNDAQDLDNLSSLVSSNSAPGIVPYIHTLSISKPSPTSGLSHPTSRSVTQWEAFVPSALSLRLPLLDTLHIQSFLSFWQPSSFSISSYGLFSSVRSLHLANSSLRSFQELRSLLGRLPKVDELWLDNVTFGIEQMFVGQSLEMDDEGRMHSPFTSLTPLASGTSTPRGLSGTSPVYDLVSLTSLRVDANPKPMAILLGWLLLTPSIQTLRNVTFAALEAHDFDAVNTFLGVVGGSLERLSIGLKEGTDFVDLPLAFIRNLTLNALTFTSLSPTSSSSNAWIIPFFTRFAADAVNPIPLQSVTFEFSSDAAIKPASELAMPLDLPGLCKVLKATPYISRIAFHGIKSHQCGSAWKDVRRELYGWSGQVLFK</sequence>
<dbReference type="Proteomes" id="UP001497453">
    <property type="component" value="Chromosome 5"/>
</dbReference>
<evidence type="ECO:0008006" key="3">
    <source>
        <dbReference type="Google" id="ProtNLM"/>
    </source>
</evidence>
<reference evidence="2" key="1">
    <citation type="submission" date="2024-04" db="EMBL/GenBank/DDBJ databases">
        <authorList>
            <person name="Shaw F."/>
            <person name="Minotto A."/>
        </authorList>
    </citation>
    <scope>NUCLEOTIDE SEQUENCE [LARGE SCALE GENOMIC DNA]</scope>
</reference>